<proteinExistence type="predicted"/>
<gene>
    <name evidence="2" type="ORF">GCM10009083_26110</name>
</gene>
<evidence type="ECO:0000259" key="1">
    <source>
        <dbReference type="Pfam" id="PF01048"/>
    </source>
</evidence>
<reference evidence="3" key="1">
    <citation type="journal article" date="2019" name="Int. J. Syst. Evol. Microbiol.">
        <title>The Global Catalogue of Microorganisms (GCM) 10K type strain sequencing project: providing services to taxonomists for standard genome sequencing and annotation.</title>
        <authorList>
            <consortium name="The Broad Institute Genomics Platform"/>
            <consortium name="The Broad Institute Genome Sequencing Center for Infectious Disease"/>
            <person name="Wu L."/>
            <person name="Ma J."/>
        </authorList>
    </citation>
    <scope>NUCLEOTIDE SEQUENCE [LARGE SCALE GENOMIC DNA]</scope>
    <source>
        <strain evidence="3">JCM 11590</strain>
    </source>
</reference>
<keyword evidence="3" id="KW-1185">Reference proteome</keyword>
<protein>
    <submittedName>
        <fullName evidence="2">5'-methylthioadenosine/S-adenosylhomocysteine nucleosidase</fullName>
    </submittedName>
</protein>
<name>A0ABQ2CSU8_9GAMM</name>
<dbReference type="Proteomes" id="UP000633263">
    <property type="component" value="Unassembled WGS sequence"/>
</dbReference>
<evidence type="ECO:0000313" key="3">
    <source>
        <dbReference type="Proteomes" id="UP000633263"/>
    </source>
</evidence>
<dbReference type="Gene3D" id="3.40.50.1580">
    <property type="entry name" value="Nucleoside phosphorylase domain"/>
    <property type="match status" value="1"/>
</dbReference>
<dbReference type="InterPro" id="IPR035994">
    <property type="entry name" value="Nucleoside_phosphorylase_sf"/>
</dbReference>
<dbReference type="Pfam" id="PF01048">
    <property type="entry name" value="PNP_UDP_1"/>
    <property type="match status" value="1"/>
</dbReference>
<evidence type="ECO:0000313" key="2">
    <source>
        <dbReference type="EMBL" id="GGJ07936.1"/>
    </source>
</evidence>
<feature type="domain" description="Nucleoside phosphorylase" evidence="1">
    <location>
        <begin position="143"/>
        <end position="205"/>
    </location>
</feature>
<dbReference type="NCBIfam" id="TIGR01705">
    <property type="entry name" value="MTA_SAH-nuc-hyp"/>
    <property type="match status" value="1"/>
</dbReference>
<dbReference type="SUPFAM" id="SSF53167">
    <property type="entry name" value="Purine and uridine phosphorylases"/>
    <property type="match status" value="1"/>
</dbReference>
<accession>A0ABQ2CSU8</accession>
<comment type="caution">
    <text evidence="2">The sequence shown here is derived from an EMBL/GenBank/DDBJ whole genome shotgun (WGS) entry which is preliminary data.</text>
</comment>
<dbReference type="InterPro" id="IPR000845">
    <property type="entry name" value="Nucleoside_phosphorylase_d"/>
</dbReference>
<organism evidence="2 3">
    <name type="scientific">Halopseudomonas pertucinogena</name>
    <dbReference type="NCBI Taxonomy" id="86175"/>
    <lineage>
        <taxon>Bacteria</taxon>
        <taxon>Pseudomonadati</taxon>
        <taxon>Pseudomonadota</taxon>
        <taxon>Gammaproteobacteria</taxon>
        <taxon>Pseudomonadales</taxon>
        <taxon>Pseudomonadaceae</taxon>
        <taxon>Halopseudomonas</taxon>
    </lineage>
</organism>
<dbReference type="EMBL" id="BMNN01000007">
    <property type="protein sequence ID" value="GGJ07936.1"/>
    <property type="molecule type" value="Genomic_DNA"/>
</dbReference>
<sequence>MAERSGRPELTTLAGRNILFVMADKAEYGPHLQRRFVPLMTGIGPVEAAVQLTAALAALAQSGRLPDLVVSLGSAGSRVLEQTEVYQATSVAYRDMDASALGFEKGVTPFLSLPATVPLPLRIPGVPQATLSTGGNIVSGAAYDAISAEMVDMETYACLRACMQFDVPLVALRGISDGKADLHHVDDWTEYLHIIDEKLAEAVDRLEAVLAGDMEWLADGTNALTKGEWLSRSFG</sequence>
<dbReference type="InterPro" id="IPR010050">
    <property type="entry name" value="MTA_SAH_nuc_hyp"/>
</dbReference>